<dbReference type="InterPro" id="IPR013229">
    <property type="entry name" value="PEGA"/>
</dbReference>
<keyword evidence="6" id="KW-1185">Reference proteome</keyword>
<dbReference type="Pfam" id="PF08308">
    <property type="entry name" value="PEGA"/>
    <property type="match status" value="1"/>
</dbReference>
<dbReference type="EMBL" id="ATFC01000001">
    <property type="protein sequence ID" value="EPF47922.1"/>
    <property type="molecule type" value="Genomic_DNA"/>
</dbReference>
<accession>S3LTU8</accession>
<evidence type="ECO:0000256" key="3">
    <source>
        <dbReference type="SAM" id="SignalP"/>
    </source>
</evidence>
<comment type="caution">
    <text evidence="5">The sequence shown here is derived from an EMBL/GenBank/DDBJ whole genome shotgun (WGS) entry which is preliminary data.</text>
</comment>
<evidence type="ECO:0000259" key="4">
    <source>
        <dbReference type="Pfam" id="PF08308"/>
    </source>
</evidence>
<dbReference type="HOGENOM" id="CLU_521692_0_0_12"/>
<feature type="coiled-coil region" evidence="1">
    <location>
        <begin position="117"/>
        <end position="144"/>
    </location>
</feature>
<evidence type="ECO:0000256" key="1">
    <source>
        <dbReference type="SAM" id="Coils"/>
    </source>
</evidence>
<reference evidence="5 6" key="1">
    <citation type="submission" date="2013-04" db="EMBL/GenBank/DDBJ databases">
        <title>The Genome Sequence of Treponema vincentii F0403.</title>
        <authorList>
            <consortium name="The Broad Institute Genomics Platform"/>
            <person name="Earl A."/>
            <person name="Ward D."/>
            <person name="Feldgarden M."/>
            <person name="Gevers D."/>
            <person name="Leonetti C."/>
            <person name="Izard J."/>
            <person name="Walker B."/>
            <person name="Young S."/>
            <person name="Zeng Q."/>
            <person name="Gargeya S."/>
            <person name="Fitzgerald M."/>
            <person name="Haas B."/>
            <person name="Abouelleil A."/>
            <person name="Allen A.W."/>
            <person name="Alvarado L."/>
            <person name="Arachchi H.M."/>
            <person name="Berlin A.M."/>
            <person name="Chapman S.B."/>
            <person name="Gainer-Dewar J."/>
            <person name="Goldberg J."/>
            <person name="Griggs A."/>
            <person name="Gujja S."/>
            <person name="Hansen M."/>
            <person name="Howarth C."/>
            <person name="Imamovic A."/>
            <person name="Ireland A."/>
            <person name="Larimer J."/>
            <person name="McCowan C."/>
            <person name="Murphy C."/>
            <person name="Pearson M."/>
            <person name="Poon T.W."/>
            <person name="Priest M."/>
            <person name="Roberts A."/>
            <person name="Saif S."/>
            <person name="Shea T."/>
            <person name="Sisk P."/>
            <person name="Sykes S."/>
            <person name="Wortman J."/>
            <person name="Nusbaum C."/>
            <person name="Birren B."/>
        </authorList>
    </citation>
    <scope>NUCLEOTIDE SEQUENCE [LARGE SCALE GENOMIC DNA]</scope>
    <source>
        <strain evidence="5 6">F0403</strain>
    </source>
</reference>
<feature type="domain" description="PEGA" evidence="4">
    <location>
        <begin position="245"/>
        <end position="311"/>
    </location>
</feature>
<dbReference type="RefSeq" id="WP_016517815.1">
    <property type="nucleotide sequence ID" value="NZ_KE332512.1"/>
</dbReference>
<organism evidence="5 6">
    <name type="scientific">Treponema vincentii F0403</name>
    <dbReference type="NCBI Taxonomy" id="1125702"/>
    <lineage>
        <taxon>Bacteria</taxon>
        <taxon>Pseudomonadati</taxon>
        <taxon>Spirochaetota</taxon>
        <taxon>Spirochaetia</taxon>
        <taxon>Spirochaetales</taxon>
        <taxon>Treponemataceae</taxon>
        <taxon>Treponema</taxon>
    </lineage>
</organism>
<name>S3LTU8_9SPIR</name>
<keyword evidence="2" id="KW-1133">Transmembrane helix</keyword>
<proteinExistence type="predicted"/>
<dbReference type="GeneID" id="301460392"/>
<keyword evidence="2" id="KW-0812">Transmembrane</keyword>
<dbReference type="AlphaFoldDB" id="S3LTU8"/>
<dbReference type="PATRIC" id="fig|1125702.3.peg.192"/>
<evidence type="ECO:0000313" key="5">
    <source>
        <dbReference type="EMBL" id="EPF47922.1"/>
    </source>
</evidence>
<feature type="signal peptide" evidence="3">
    <location>
        <begin position="1"/>
        <end position="21"/>
    </location>
</feature>
<sequence>MKVKRLCAAVIAIITALCAAAQTKEEVPVWSITAAKFTLTDVPELYASYATALPTMLNLFCAVPASRLVTPEEKKARQLPDYTAKKLALIHERGALIAERDSLYLAVISEKEKIKQTAALNKKIKAKEADIQKAQEKIDRLLADTSFTAETLPVMVWKDGGRVFELPEYANIPQTLKTENISAVINGTVQDLAGYMYVSVVLTTGLPGMPEYRFSEAGAYQSIEAVARSLAAQIMTAIKNTQPATVVLSVEPEDAEVYLDNELLAAAEGTLYIYEGSHRLEVIASGYDSAGKTIEAHAGKDYLLKISLKKEKSISVGFEFTKPAADVFLHTQYFSGTPFQTDIPTGKTTAVSFSYDDVKTYVVLRPDNFIRQGETAYQLQVSLNKENTKTLIDRRRNVLYWSLGAFYAALPIFMILQGITADMASAAADSHLRVTEDVEKTYRTLVTASVVVGGLTIGLGINYAVQLGLYLYAADQSIPKEASKSKRNR</sequence>
<feature type="chain" id="PRO_5004511807" description="PEGA domain-containing protein" evidence="3">
    <location>
        <begin position="22"/>
        <end position="489"/>
    </location>
</feature>
<evidence type="ECO:0000256" key="2">
    <source>
        <dbReference type="SAM" id="Phobius"/>
    </source>
</evidence>
<keyword evidence="2" id="KW-0472">Membrane</keyword>
<keyword evidence="1" id="KW-0175">Coiled coil</keyword>
<evidence type="ECO:0000313" key="6">
    <source>
        <dbReference type="Proteomes" id="UP000014605"/>
    </source>
</evidence>
<feature type="transmembrane region" description="Helical" evidence="2">
    <location>
        <begin position="398"/>
        <end position="421"/>
    </location>
</feature>
<gene>
    <name evidence="5" type="ORF">HMPREF1222_00183</name>
</gene>
<keyword evidence="3" id="KW-0732">Signal</keyword>
<feature type="transmembrane region" description="Helical" evidence="2">
    <location>
        <begin position="441"/>
        <end position="465"/>
    </location>
</feature>
<dbReference type="Proteomes" id="UP000014605">
    <property type="component" value="Unassembled WGS sequence"/>
</dbReference>
<protein>
    <recommendedName>
        <fullName evidence="4">PEGA domain-containing protein</fullName>
    </recommendedName>
</protein>